<dbReference type="RefSeq" id="WP_175473569.1">
    <property type="nucleotide sequence ID" value="NZ_FOMI01000008.1"/>
</dbReference>
<accession>A0A1I1R1Y2</accession>
<proteinExistence type="predicted"/>
<gene>
    <name evidence="1" type="ORF">SAMN04487987_10886</name>
</gene>
<dbReference type="Proteomes" id="UP000199439">
    <property type="component" value="Unassembled WGS sequence"/>
</dbReference>
<dbReference type="STRING" id="870482.SAMN04487987_10886"/>
<protein>
    <submittedName>
        <fullName evidence="1">Uncharacterized protein</fullName>
    </submittedName>
</protein>
<organism evidence="1 2">
    <name type="scientific">Algibacter pectinivorans</name>
    <dbReference type="NCBI Taxonomy" id="870482"/>
    <lineage>
        <taxon>Bacteria</taxon>
        <taxon>Pseudomonadati</taxon>
        <taxon>Bacteroidota</taxon>
        <taxon>Flavobacteriia</taxon>
        <taxon>Flavobacteriales</taxon>
        <taxon>Flavobacteriaceae</taxon>
        <taxon>Algibacter</taxon>
    </lineage>
</organism>
<reference evidence="2" key="1">
    <citation type="submission" date="2016-10" db="EMBL/GenBank/DDBJ databases">
        <authorList>
            <person name="Varghese N."/>
            <person name="Submissions S."/>
        </authorList>
    </citation>
    <scope>NUCLEOTIDE SEQUENCE [LARGE SCALE GENOMIC DNA]</scope>
    <source>
        <strain evidence="2">DSM 25730</strain>
    </source>
</reference>
<name>A0A1I1R1Y2_9FLAO</name>
<sequence>MKNILNYKLTPHFEERLMQRQIDPFLVSMCLVKGAMKPMGSSKVEYTLSKEGILKAID</sequence>
<evidence type="ECO:0000313" key="2">
    <source>
        <dbReference type="Proteomes" id="UP000199439"/>
    </source>
</evidence>
<dbReference type="EMBL" id="FOMI01000008">
    <property type="protein sequence ID" value="SFD28394.1"/>
    <property type="molecule type" value="Genomic_DNA"/>
</dbReference>
<keyword evidence="2" id="KW-1185">Reference proteome</keyword>
<evidence type="ECO:0000313" key="1">
    <source>
        <dbReference type="EMBL" id="SFD28394.1"/>
    </source>
</evidence>
<dbReference type="AlphaFoldDB" id="A0A1I1R1Y2"/>